<reference evidence="4 5" key="1">
    <citation type="submission" date="2016-10" db="EMBL/GenBank/DDBJ databases">
        <title>Draft genome sequence of Coniochaeta ligniaria NRRL30616, a lignocellulolytic fungus for bioabatement of inhibitors in plant biomass hydrolysates.</title>
        <authorList>
            <consortium name="DOE Joint Genome Institute"/>
            <person name="Jimenez D.J."/>
            <person name="Hector R.E."/>
            <person name="Riley R."/>
            <person name="Sun H."/>
            <person name="Grigoriev I.V."/>
            <person name="Van Elsas J.D."/>
            <person name="Nichols N.N."/>
        </authorList>
    </citation>
    <scope>NUCLEOTIDE SEQUENCE [LARGE SCALE GENOMIC DNA]</scope>
    <source>
        <strain evidence="4 5">NRRL 30616</strain>
    </source>
</reference>
<dbReference type="EMBL" id="KV875101">
    <property type="protein sequence ID" value="OIW25623.1"/>
    <property type="molecule type" value="Genomic_DNA"/>
</dbReference>
<evidence type="ECO:0000313" key="4">
    <source>
        <dbReference type="EMBL" id="OIW25623.1"/>
    </source>
</evidence>
<dbReference type="Gene3D" id="3.40.50.410">
    <property type="entry name" value="von Willebrand factor, type A domain"/>
    <property type="match status" value="1"/>
</dbReference>
<dbReference type="InterPro" id="IPR002035">
    <property type="entry name" value="VWF_A"/>
</dbReference>
<evidence type="ECO:0000313" key="5">
    <source>
        <dbReference type="Proteomes" id="UP000182658"/>
    </source>
</evidence>
<proteinExistence type="predicted"/>
<accession>A0A1J7ID49</accession>
<dbReference type="InterPro" id="IPR043504">
    <property type="entry name" value="Peptidase_S1_PA_chymotrypsin"/>
</dbReference>
<feature type="signal peptide" evidence="2">
    <location>
        <begin position="1"/>
        <end position="19"/>
    </location>
</feature>
<feature type="region of interest" description="Disordered" evidence="1">
    <location>
        <begin position="935"/>
        <end position="960"/>
    </location>
</feature>
<dbReference type="InterPro" id="IPR036465">
    <property type="entry name" value="vWFA_dom_sf"/>
</dbReference>
<dbReference type="SMART" id="SM00327">
    <property type="entry name" value="VWA"/>
    <property type="match status" value="1"/>
</dbReference>
<feature type="compositionally biased region" description="Low complexity" evidence="1">
    <location>
        <begin position="943"/>
        <end position="957"/>
    </location>
</feature>
<dbReference type="Gene3D" id="2.40.10.10">
    <property type="entry name" value="Trypsin-like serine proteases"/>
    <property type="match status" value="1"/>
</dbReference>
<dbReference type="SUPFAM" id="SSF50494">
    <property type="entry name" value="Trypsin-like serine proteases"/>
    <property type="match status" value="1"/>
</dbReference>
<protein>
    <recommendedName>
        <fullName evidence="3">VWFA domain-containing protein</fullName>
    </recommendedName>
</protein>
<gene>
    <name evidence="4" type="ORF">CONLIGDRAFT_635458</name>
</gene>
<keyword evidence="2" id="KW-0732">Signal</keyword>
<dbReference type="InterPro" id="IPR051266">
    <property type="entry name" value="CLCR"/>
</dbReference>
<dbReference type="PANTHER" id="PTHR10579:SF43">
    <property type="entry name" value="ZINC FINGER (C3HC4-TYPE RING FINGER) FAMILY PROTEIN"/>
    <property type="match status" value="1"/>
</dbReference>
<dbReference type="Pfam" id="PF13519">
    <property type="entry name" value="VWA_2"/>
    <property type="match status" value="1"/>
</dbReference>
<dbReference type="STRING" id="1408157.A0A1J7ID49"/>
<dbReference type="AlphaFoldDB" id="A0A1J7ID49"/>
<evidence type="ECO:0000259" key="3">
    <source>
        <dbReference type="PROSITE" id="PS50234"/>
    </source>
</evidence>
<dbReference type="InterPro" id="IPR009003">
    <property type="entry name" value="Peptidase_S1_PA"/>
</dbReference>
<organism evidence="4 5">
    <name type="scientific">Coniochaeta ligniaria NRRL 30616</name>
    <dbReference type="NCBI Taxonomy" id="1408157"/>
    <lineage>
        <taxon>Eukaryota</taxon>
        <taxon>Fungi</taxon>
        <taxon>Dikarya</taxon>
        <taxon>Ascomycota</taxon>
        <taxon>Pezizomycotina</taxon>
        <taxon>Sordariomycetes</taxon>
        <taxon>Sordariomycetidae</taxon>
        <taxon>Coniochaetales</taxon>
        <taxon>Coniochaetaceae</taxon>
        <taxon>Coniochaeta</taxon>
    </lineage>
</organism>
<dbReference type="InParanoid" id="A0A1J7ID49"/>
<dbReference type="OrthoDB" id="687730at2759"/>
<dbReference type="CDD" id="cd00198">
    <property type="entry name" value="vWFA"/>
    <property type="match status" value="1"/>
</dbReference>
<dbReference type="Pfam" id="PF13365">
    <property type="entry name" value="Trypsin_2"/>
    <property type="match status" value="1"/>
</dbReference>
<dbReference type="PROSITE" id="PS50234">
    <property type="entry name" value="VWFA"/>
    <property type="match status" value="1"/>
</dbReference>
<dbReference type="Proteomes" id="UP000182658">
    <property type="component" value="Unassembled WGS sequence"/>
</dbReference>
<keyword evidence="5" id="KW-1185">Reference proteome</keyword>
<dbReference type="SUPFAM" id="SSF53300">
    <property type="entry name" value="vWA-like"/>
    <property type="match status" value="1"/>
</dbReference>
<evidence type="ECO:0000256" key="2">
    <source>
        <dbReference type="SAM" id="SignalP"/>
    </source>
</evidence>
<evidence type="ECO:0000256" key="1">
    <source>
        <dbReference type="SAM" id="MobiDB-lite"/>
    </source>
</evidence>
<dbReference type="PANTHER" id="PTHR10579">
    <property type="entry name" value="CALCIUM-ACTIVATED CHLORIDE CHANNEL REGULATOR"/>
    <property type="match status" value="1"/>
</dbReference>
<feature type="domain" description="VWFA" evidence="3">
    <location>
        <begin position="431"/>
        <end position="617"/>
    </location>
</feature>
<feature type="chain" id="PRO_5012634032" description="VWFA domain-containing protein" evidence="2">
    <location>
        <begin position="20"/>
        <end position="1060"/>
    </location>
</feature>
<name>A0A1J7ID49_9PEZI</name>
<sequence>MHLIHILGISHLGAAIVSATSAGEWQYNSNTNTVADCLHTTDNSTDVRLPSHVTGIILPQTLATGPDSGSPASSAGVWTLKIPSNPVTDTKYLILHFTAVSLPGNNRIEVPLGYDTDVFRPVDGASFWTRPIDVKKLAGAPVVVTYFTDGASTGIAKIDNIGVGERHAGTQDPTSLSNCDPFFADALYPEPKYDPFWYCTNPPQWENSACVADPNDIRAKVARSAGMIIMPEAADGLLSTCSVTLIDVDQVILAGHCFDFDDDAIGGSVTFDYETDCAGNRLPGYNPRFYKVKQVLNHRYNPADQANGDWARLKLATPVVGVPPLQLRPNLPSVGEQVFGIHHPNGAVKKISLKYGSLATVVSSGPTAITVPTTFHVSGGSSGSCLFDMAGRCVGVLSNGAPCKGVNLKYYPSASMLLNFAPPIPNPVTKDVMIVFDRSGSMSELDSTGRSKIEVARDAVSLCVQLVRAGVGNRVGLVSFSTTASSPVDLALTALTTANKQTLIGNSPFAGGKIGALVPFGSTSIGDGLDKARLQLPAGPAGSNGRAILLLTDGMENAAPFIASVAPNLGDIAVHAIGFGSDANLDGARLSSLASSHAGLYTRASSGVSLQKFFSQAFGNIFETGILMDPELTLPANVDFAAPQTFSICKEDAVTVAVGWDNTAAKLGVNLTTPSGIVIGSRSATVEASDGRSWTYLRVPLPYDGEQTGQWNATVFRVQTSSIIPRFLRRLIRAVSPSPPLEYFVNVIPTGGPVLRKVYDAKTYYTGDAINPSVYFSFLDDEWIADATVELTLSRPNASAGNILSQTGLHTPVTVAEDTIPARQATLAQVGNQISLVDEVIQLGNDPESTGNFEETGIFGKILVDTLLSEGEYQFHFRAATTSASGGGCVYTREILWSLHVEVGIDANTTTTSTTVTGPGVGTVLVTPRDKYNNTLGPGRSDTVTFSGGPGTTVTGPIVDNGNGSYTIPISWTSTGTGSNVNNPVVVVTQPGRDPVGIKIPLPGPAGLGSCSRCIPTPGENRCHITTSCSVAGLDLGTMCACRPGYKAVGAQADVQWRVS</sequence>